<evidence type="ECO:0000256" key="2">
    <source>
        <dbReference type="ARBA" id="ARBA00023125"/>
    </source>
</evidence>
<dbReference type="Pfam" id="PF03472">
    <property type="entry name" value="Autoind_bind"/>
    <property type="match status" value="1"/>
</dbReference>
<evidence type="ECO:0000313" key="5">
    <source>
        <dbReference type="EMBL" id="MEH7829399.1"/>
    </source>
</evidence>
<reference evidence="5" key="1">
    <citation type="submission" date="2024-02" db="EMBL/GenBank/DDBJ databases">
        <title>Genome sequences of strain Gemmobacter sp. JM10B15.</title>
        <authorList>
            <person name="Zhang M."/>
        </authorList>
    </citation>
    <scope>NUCLEOTIDE SEQUENCE</scope>
    <source>
        <strain evidence="5">JM10B15</strain>
    </source>
</reference>
<dbReference type="InterPro" id="IPR000792">
    <property type="entry name" value="Tscrpt_reg_LuxR_C"/>
</dbReference>
<dbReference type="InterPro" id="IPR005143">
    <property type="entry name" value="TF_LuxR_autoind-bd_dom"/>
</dbReference>
<dbReference type="PRINTS" id="PR00038">
    <property type="entry name" value="HTHLUXR"/>
</dbReference>
<keyword evidence="1" id="KW-0805">Transcription regulation</keyword>
<dbReference type="RefSeq" id="WP_335424397.1">
    <property type="nucleotide sequence ID" value="NZ_JBALHR010000009.1"/>
</dbReference>
<dbReference type="Gene3D" id="1.10.10.10">
    <property type="entry name" value="Winged helix-like DNA-binding domain superfamily/Winged helix DNA-binding domain"/>
    <property type="match status" value="1"/>
</dbReference>
<comment type="caution">
    <text evidence="5">The sequence shown here is derived from an EMBL/GenBank/DDBJ whole genome shotgun (WGS) entry which is preliminary data.</text>
</comment>
<accession>A0ABU8BXH6</accession>
<evidence type="ECO:0000256" key="3">
    <source>
        <dbReference type="ARBA" id="ARBA00023163"/>
    </source>
</evidence>
<organism evidence="5 6">
    <name type="scientific">Gemmobacter denitrificans</name>
    <dbReference type="NCBI Taxonomy" id="3123040"/>
    <lineage>
        <taxon>Bacteria</taxon>
        <taxon>Pseudomonadati</taxon>
        <taxon>Pseudomonadota</taxon>
        <taxon>Alphaproteobacteria</taxon>
        <taxon>Rhodobacterales</taxon>
        <taxon>Paracoccaceae</taxon>
        <taxon>Gemmobacter</taxon>
    </lineage>
</organism>
<dbReference type="SUPFAM" id="SSF75516">
    <property type="entry name" value="Pheromone-binding domain of LuxR-like quorum-sensing transcription factors"/>
    <property type="match status" value="1"/>
</dbReference>
<dbReference type="NCBIfam" id="TIGR03541">
    <property type="entry name" value="reg_near_HchA"/>
    <property type="match status" value="1"/>
</dbReference>
<evidence type="ECO:0000256" key="1">
    <source>
        <dbReference type="ARBA" id="ARBA00023015"/>
    </source>
</evidence>
<dbReference type="InterPro" id="IPR016032">
    <property type="entry name" value="Sig_transdc_resp-reg_C-effctor"/>
</dbReference>
<dbReference type="PROSITE" id="PS50043">
    <property type="entry name" value="HTH_LUXR_2"/>
    <property type="match status" value="1"/>
</dbReference>
<dbReference type="InterPro" id="IPR019941">
    <property type="entry name" value="Tscrpt_reg_LuxR_HchA-assoc"/>
</dbReference>
<protein>
    <submittedName>
        <fullName evidence="5">PA1136 family autoinducer-binding transcriptional regulator</fullName>
    </submittedName>
</protein>
<dbReference type="InterPro" id="IPR036388">
    <property type="entry name" value="WH-like_DNA-bd_sf"/>
</dbReference>
<keyword evidence="6" id="KW-1185">Reference proteome</keyword>
<evidence type="ECO:0000313" key="6">
    <source>
        <dbReference type="Proteomes" id="UP001431963"/>
    </source>
</evidence>
<dbReference type="Pfam" id="PF00196">
    <property type="entry name" value="GerE"/>
    <property type="match status" value="1"/>
</dbReference>
<dbReference type="PANTHER" id="PTHR44688:SF16">
    <property type="entry name" value="DNA-BINDING TRANSCRIPTIONAL ACTIVATOR DEVR_DOSR"/>
    <property type="match status" value="1"/>
</dbReference>
<keyword evidence="3" id="KW-0804">Transcription</keyword>
<name>A0ABU8BXH6_9RHOB</name>
<sequence length="232" mass="25453">MLESLLQLGNADSLDNVQAIVCRLVAPLGYDRVLFFATTAQSDPIVDRIYWAEGDWFGDGSSVDAETYQRRCPIAQHILTARGPFFWIKTADHGYRVVPKPTGSGIKGFQVPVYGPIGLEGAASFGGTRIDSAARTQLLLELVAAVAFRRCRHLLDGDAQALPRTLSVREREVLGWVAAGRKHAEIAQTLGISERTVENHLRNVRHRIGVKTTSQAVQAAIRLGELILPQED</sequence>
<gene>
    <name evidence="5" type="ORF">V6590_14685</name>
</gene>
<dbReference type="SUPFAM" id="SSF46894">
    <property type="entry name" value="C-terminal effector domain of the bipartite response regulators"/>
    <property type="match status" value="1"/>
</dbReference>
<dbReference type="Gene3D" id="3.30.450.80">
    <property type="entry name" value="Transcription factor LuxR-like, autoinducer-binding domain"/>
    <property type="match status" value="1"/>
</dbReference>
<dbReference type="Proteomes" id="UP001431963">
    <property type="component" value="Unassembled WGS sequence"/>
</dbReference>
<feature type="domain" description="HTH luxR-type" evidence="4">
    <location>
        <begin position="159"/>
        <end position="224"/>
    </location>
</feature>
<dbReference type="InterPro" id="IPR036693">
    <property type="entry name" value="TF_LuxR_autoind-bd_dom_sf"/>
</dbReference>
<dbReference type="CDD" id="cd06170">
    <property type="entry name" value="LuxR_C_like"/>
    <property type="match status" value="1"/>
</dbReference>
<dbReference type="SMART" id="SM00421">
    <property type="entry name" value="HTH_LUXR"/>
    <property type="match status" value="1"/>
</dbReference>
<dbReference type="EMBL" id="JBALHR010000009">
    <property type="protein sequence ID" value="MEH7829399.1"/>
    <property type="molecule type" value="Genomic_DNA"/>
</dbReference>
<dbReference type="PANTHER" id="PTHR44688">
    <property type="entry name" value="DNA-BINDING TRANSCRIPTIONAL ACTIVATOR DEVR_DOSR"/>
    <property type="match status" value="1"/>
</dbReference>
<proteinExistence type="predicted"/>
<keyword evidence="2" id="KW-0238">DNA-binding</keyword>
<evidence type="ECO:0000259" key="4">
    <source>
        <dbReference type="PROSITE" id="PS50043"/>
    </source>
</evidence>